<protein>
    <submittedName>
        <fullName evidence="1">Uncharacterized protein</fullName>
    </submittedName>
</protein>
<gene>
    <name evidence="1" type="ORF">EZS28_033187</name>
</gene>
<dbReference type="AlphaFoldDB" id="A0A5J4UKT7"/>
<dbReference type="Proteomes" id="UP000324800">
    <property type="component" value="Unassembled WGS sequence"/>
</dbReference>
<sequence length="113" mass="13763">IERHQLRMSKSKKQIQDVKKELFEEDRLRLQSIDQEFRNLSTSQQEIKKVDNINDHKVKSKRHYNKNKYRNIERETAQVEPEEVVKNTFLAHPHLYVMKFVIDKVWSSVTQRK</sequence>
<dbReference type="EMBL" id="SNRW01014615">
    <property type="protein sequence ID" value="KAA6371286.1"/>
    <property type="molecule type" value="Genomic_DNA"/>
</dbReference>
<evidence type="ECO:0000313" key="2">
    <source>
        <dbReference type="Proteomes" id="UP000324800"/>
    </source>
</evidence>
<name>A0A5J4UKT7_9EUKA</name>
<proteinExistence type="predicted"/>
<accession>A0A5J4UKT7</accession>
<comment type="caution">
    <text evidence="1">The sequence shown here is derived from an EMBL/GenBank/DDBJ whole genome shotgun (WGS) entry which is preliminary data.</text>
</comment>
<evidence type="ECO:0000313" key="1">
    <source>
        <dbReference type="EMBL" id="KAA6371286.1"/>
    </source>
</evidence>
<reference evidence="1 2" key="1">
    <citation type="submission" date="2019-03" db="EMBL/GenBank/DDBJ databases">
        <title>Single cell metagenomics reveals metabolic interactions within the superorganism composed of flagellate Streblomastix strix and complex community of Bacteroidetes bacteria on its surface.</title>
        <authorList>
            <person name="Treitli S.C."/>
            <person name="Kolisko M."/>
            <person name="Husnik F."/>
            <person name="Keeling P."/>
            <person name="Hampl V."/>
        </authorList>
    </citation>
    <scope>NUCLEOTIDE SEQUENCE [LARGE SCALE GENOMIC DNA]</scope>
    <source>
        <strain evidence="1">ST1C</strain>
    </source>
</reference>
<feature type="non-terminal residue" evidence="1">
    <location>
        <position position="1"/>
    </location>
</feature>
<organism evidence="1 2">
    <name type="scientific">Streblomastix strix</name>
    <dbReference type="NCBI Taxonomy" id="222440"/>
    <lineage>
        <taxon>Eukaryota</taxon>
        <taxon>Metamonada</taxon>
        <taxon>Preaxostyla</taxon>
        <taxon>Oxymonadida</taxon>
        <taxon>Streblomastigidae</taxon>
        <taxon>Streblomastix</taxon>
    </lineage>
</organism>